<comment type="caution">
    <text evidence="1">The sequence shown here is derived from an EMBL/GenBank/DDBJ whole genome shotgun (WGS) entry which is preliminary data.</text>
</comment>
<proteinExistence type="predicted"/>
<organism evidence="1 2">
    <name type="scientific">Smallanthus sonchifolius</name>
    <dbReference type="NCBI Taxonomy" id="185202"/>
    <lineage>
        <taxon>Eukaryota</taxon>
        <taxon>Viridiplantae</taxon>
        <taxon>Streptophyta</taxon>
        <taxon>Embryophyta</taxon>
        <taxon>Tracheophyta</taxon>
        <taxon>Spermatophyta</taxon>
        <taxon>Magnoliopsida</taxon>
        <taxon>eudicotyledons</taxon>
        <taxon>Gunneridae</taxon>
        <taxon>Pentapetalae</taxon>
        <taxon>asterids</taxon>
        <taxon>campanulids</taxon>
        <taxon>Asterales</taxon>
        <taxon>Asteraceae</taxon>
        <taxon>Asteroideae</taxon>
        <taxon>Heliantheae alliance</taxon>
        <taxon>Millerieae</taxon>
        <taxon>Smallanthus</taxon>
    </lineage>
</organism>
<dbReference type="Proteomes" id="UP001056120">
    <property type="component" value="Linkage Group LG08"/>
</dbReference>
<evidence type="ECO:0000313" key="2">
    <source>
        <dbReference type="Proteomes" id="UP001056120"/>
    </source>
</evidence>
<dbReference type="EMBL" id="CM042025">
    <property type="protein sequence ID" value="KAI3807288.1"/>
    <property type="molecule type" value="Genomic_DNA"/>
</dbReference>
<name>A0ACB9IID7_9ASTR</name>
<protein>
    <submittedName>
        <fullName evidence="1">Uncharacterized protein</fullName>
    </submittedName>
</protein>
<gene>
    <name evidence="1" type="ORF">L1987_23214</name>
</gene>
<accession>A0ACB9IID7</accession>
<sequence length="154" mass="17508">MNIYQWRLVDLHTCLLFLLPLSDTHVVSLSLSLSRASIRNSFRLLLGGNFIKLKINLKIVRTDRHHRHHSLKCLIIILEENSQCCKSKAGSLSIESNFPHLLHQQFIQTIVSPAANHIQFWDNIGHYFNPLNSPVLIEAAKGSNEMVKTSCDLA</sequence>
<evidence type="ECO:0000313" key="1">
    <source>
        <dbReference type="EMBL" id="KAI3807288.1"/>
    </source>
</evidence>
<reference evidence="1 2" key="2">
    <citation type="journal article" date="2022" name="Mol. Ecol. Resour.">
        <title>The genomes of chicory, endive, great burdock and yacon provide insights into Asteraceae paleo-polyploidization history and plant inulin production.</title>
        <authorList>
            <person name="Fan W."/>
            <person name="Wang S."/>
            <person name="Wang H."/>
            <person name="Wang A."/>
            <person name="Jiang F."/>
            <person name="Liu H."/>
            <person name="Zhao H."/>
            <person name="Xu D."/>
            <person name="Zhang Y."/>
        </authorList>
    </citation>
    <scope>NUCLEOTIDE SEQUENCE [LARGE SCALE GENOMIC DNA]</scope>
    <source>
        <strain evidence="2">cv. Yunnan</strain>
        <tissue evidence="1">Leaves</tissue>
    </source>
</reference>
<keyword evidence="2" id="KW-1185">Reference proteome</keyword>
<reference evidence="2" key="1">
    <citation type="journal article" date="2022" name="Mol. Ecol. Resour.">
        <title>The genomes of chicory, endive, great burdock and yacon provide insights into Asteraceae palaeo-polyploidization history and plant inulin production.</title>
        <authorList>
            <person name="Fan W."/>
            <person name="Wang S."/>
            <person name="Wang H."/>
            <person name="Wang A."/>
            <person name="Jiang F."/>
            <person name="Liu H."/>
            <person name="Zhao H."/>
            <person name="Xu D."/>
            <person name="Zhang Y."/>
        </authorList>
    </citation>
    <scope>NUCLEOTIDE SEQUENCE [LARGE SCALE GENOMIC DNA]</scope>
    <source>
        <strain evidence="2">cv. Yunnan</strain>
    </source>
</reference>